<feature type="transmembrane region" description="Helical" evidence="1">
    <location>
        <begin position="380"/>
        <end position="399"/>
    </location>
</feature>
<feature type="transmembrane region" description="Helical" evidence="1">
    <location>
        <begin position="465"/>
        <end position="487"/>
    </location>
</feature>
<organism evidence="2 3">
    <name type="scientific">Aphanomyces astaci</name>
    <name type="common">Crayfish plague agent</name>
    <dbReference type="NCBI Taxonomy" id="112090"/>
    <lineage>
        <taxon>Eukaryota</taxon>
        <taxon>Sar</taxon>
        <taxon>Stramenopiles</taxon>
        <taxon>Oomycota</taxon>
        <taxon>Saprolegniomycetes</taxon>
        <taxon>Saprolegniales</taxon>
        <taxon>Verrucalvaceae</taxon>
        <taxon>Aphanomyces</taxon>
    </lineage>
</organism>
<comment type="caution">
    <text evidence="2">The sequence shown here is derived from an EMBL/GenBank/DDBJ whole genome shotgun (WGS) entry which is preliminary data.</text>
</comment>
<proteinExistence type="predicted"/>
<accession>A0A397D625</accession>
<feature type="transmembrane region" description="Helical" evidence="1">
    <location>
        <begin position="271"/>
        <end position="288"/>
    </location>
</feature>
<dbReference type="Proteomes" id="UP000265716">
    <property type="component" value="Unassembled WGS sequence"/>
</dbReference>
<feature type="transmembrane region" description="Helical" evidence="1">
    <location>
        <begin position="411"/>
        <end position="432"/>
    </location>
</feature>
<dbReference type="VEuPathDB" id="FungiDB:H257_17949"/>
<dbReference type="EMBL" id="QUTC01005632">
    <property type="protein sequence ID" value="RHY56805.1"/>
    <property type="molecule type" value="Genomic_DNA"/>
</dbReference>
<evidence type="ECO:0000313" key="2">
    <source>
        <dbReference type="EMBL" id="RHY56805.1"/>
    </source>
</evidence>
<keyword evidence="1" id="KW-0472">Membrane</keyword>
<keyword evidence="1" id="KW-0812">Transmembrane</keyword>
<dbReference type="VEuPathDB" id="FungiDB:H257_17926"/>
<sequence length="684" mass="76062">MPSKKQIGLCMTRMSTHFQAVLSLASLFFVRVDVIVNNWELNNYVGNADYFLAPLYNMPTPDNLTQHFSFPTYANVATLSEIGQFMVRYTVDASYLRRPTDYLLTAGAHNIGTNANDICGTLVQTYPLPANATPMRLGVVSNKMQLIRGNTLANVFIAPDTPPPPLANHTTLATLGFIPARIDVDMRLTTPVILPPVAGTSATANISMYRFASRAFCSGCDPVVELGMDVCQATYHVNSTSQSLVVTSSAAYLGEVHLLGLILSRSSASDIALYLRTIALLFAVAGFATSKKSTRWTDAAAVDTLWKRIKHTVAPPLYRYPSLTFTFSNFCLNSDFFVVMYVLAVLMDEKNSMTYARVVYSWNVDGNNAWMDVQLMAMQFRWLWVNCFVVKAVKIVLNYVSMSRFNGSNAFVGFCNFSSVSYLYLGAVFVMLRTPYIEYGNSDRATLSSTSTDLDHIRVDFYESWFVRSLPSMVVVMVLNLVVVLRIDRLINRHTWRRLSRNSLGRQVMFNSSSILCEMCYSFYELGNYPNNQAVVVKTRALCTVQWFLMCHTVCFGLPEDPKHVRAMLTKSMGSGGSAYVGRSSSTDATGGKPRIAKRSTNRSFVVAADLAALQTVAEENDGGGYKVHVTTTNTHDDDKTKHDLFLVAQDPDGIVHLYDARKHEVQAMGLEVKILSDARFMIG</sequence>
<gene>
    <name evidence="2" type="ORF">DYB38_001694</name>
</gene>
<dbReference type="AlphaFoldDB" id="A0A397D625"/>
<reference evidence="2 3" key="1">
    <citation type="submission" date="2018-08" db="EMBL/GenBank/DDBJ databases">
        <title>Aphanomyces genome sequencing and annotation.</title>
        <authorList>
            <person name="Minardi D."/>
            <person name="Oidtmann B."/>
            <person name="Van Der Giezen M."/>
            <person name="Studholme D.J."/>
        </authorList>
    </citation>
    <scope>NUCLEOTIDE SEQUENCE [LARGE SCALE GENOMIC DNA]</scope>
    <source>
        <strain evidence="2 3">SA</strain>
    </source>
</reference>
<protein>
    <submittedName>
        <fullName evidence="2">Uncharacterized protein</fullName>
    </submittedName>
</protein>
<evidence type="ECO:0000256" key="1">
    <source>
        <dbReference type="SAM" id="Phobius"/>
    </source>
</evidence>
<dbReference type="VEuPathDB" id="FungiDB:H257_17928"/>
<dbReference type="VEuPathDB" id="FungiDB:H257_17927"/>
<feature type="transmembrane region" description="Helical" evidence="1">
    <location>
        <begin position="327"/>
        <end position="347"/>
    </location>
</feature>
<evidence type="ECO:0000313" key="3">
    <source>
        <dbReference type="Proteomes" id="UP000265716"/>
    </source>
</evidence>
<name>A0A397D625_APHAT</name>
<keyword evidence="1" id="KW-1133">Transmembrane helix</keyword>